<evidence type="ECO:0000313" key="2">
    <source>
        <dbReference type="Proteomes" id="UP000325273"/>
    </source>
</evidence>
<organism evidence="1 2">
    <name type="scientific">Paraburkholderia panacisoli</name>
    <dbReference type="NCBI Taxonomy" id="2603818"/>
    <lineage>
        <taxon>Bacteria</taxon>
        <taxon>Pseudomonadati</taxon>
        <taxon>Pseudomonadota</taxon>
        <taxon>Betaproteobacteria</taxon>
        <taxon>Burkholderiales</taxon>
        <taxon>Burkholderiaceae</taxon>
        <taxon>Paraburkholderia</taxon>
    </lineage>
</organism>
<proteinExistence type="predicted"/>
<name>A0A5B0HCH7_9BURK</name>
<keyword evidence="2" id="KW-1185">Reference proteome</keyword>
<dbReference type="EMBL" id="VTUZ01000005">
    <property type="protein sequence ID" value="KAA1013006.1"/>
    <property type="molecule type" value="Genomic_DNA"/>
</dbReference>
<gene>
    <name evidence="1" type="ORF">FVF58_09450</name>
</gene>
<accession>A0A5B0HCH7</accession>
<dbReference type="Proteomes" id="UP000325273">
    <property type="component" value="Unassembled WGS sequence"/>
</dbReference>
<dbReference type="RefSeq" id="WP_149669636.1">
    <property type="nucleotide sequence ID" value="NZ_VTUZ01000005.1"/>
</dbReference>
<protein>
    <submittedName>
        <fullName evidence="1">Uncharacterized protein</fullName>
    </submittedName>
</protein>
<reference evidence="1 2" key="1">
    <citation type="submission" date="2019-08" db="EMBL/GenBank/DDBJ databases">
        <title>Paraburkholderia sp. DCY113.</title>
        <authorList>
            <person name="Kang J."/>
        </authorList>
    </citation>
    <scope>NUCLEOTIDE SEQUENCE [LARGE SCALE GENOMIC DNA]</scope>
    <source>
        <strain evidence="1 2">DCY113</strain>
    </source>
</reference>
<sequence>MSEKRICYCWRCWKETEEHGIGFCAECYQPKYDTSFLPMDHVRVKATGKDLHVNSAHYMDFSSGSCRLMFSVCGTLEPGEKHPGKLYYQDECELVHRHVYRPYKGIRRCDCGQVFTTGADVMMPRGEVTWQ</sequence>
<dbReference type="AlphaFoldDB" id="A0A5B0HCH7"/>
<comment type="caution">
    <text evidence="1">The sequence shown here is derived from an EMBL/GenBank/DDBJ whole genome shotgun (WGS) entry which is preliminary data.</text>
</comment>
<evidence type="ECO:0000313" key="1">
    <source>
        <dbReference type="EMBL" id="KAA1013006.1"/>
    </source>
</evidence>